<organism evidence="2 3">
    <name type="scientific">Stutzerimonas stutzeri</name>
    <name type="common">Pseudomonas stutzeri</name>
    <dbReference type="NCBI Taxonomy" id="316"/>
    <lineage>
        <taxon>Bacteria</taxon>
        <taxon>Pseudomonadati</taxon>
        <taxon>Pseudomonadota</taxon>
        <taxon>Gammaproteobacteria</taxon>
        <taxon>Pseudomonadales</taxon>
        <taxon>Pseudomonadaceae</taxon>
        <taxon>Stutzerimonas</taxon>
    </lineage>
</organism>
<dbReference type="Proteomes" id="UP001158076">
    <property type="component" value="Unassembled WGS sequence"/>
</dbReference>
<feature type="compositionally biased region" description="Basic and acidic residues" evidence="1">
    <location>
        <begin position="1"/>
        <end position="16"/>
    </location>
</feature>
<feature type="region of interest" description="Disordered" evidence="1">
    <location>
        <begin position="64"/>
        <end position="83"/>
    </location>
</feature>
<dbReference type="AlphaFoldDB" id="A0AA42H623"/>
<feature type="region of interest" description="Disordered" evidence="1">
    <location>
        <begin position="1"/>
        <end position="42"/>
    </location>
</feature>
<name>A0AA42H623_STUST</name>
<evidence type="ECO:0000313" key="2">
    <source>
        <dbReference type="EMBL" id="MDH0146090.1"/>
    </source>
</evidence>
<accession>A0AA42H623</accession>
<dbReference type="EMBL" id="JAODZE010000005">
    <property type="protein sequence ID" value="MDH0146090.1"/>
    <property type="molecule type" value="Genomic_DNA"/>
</dbReference>
<proteinExistence type="predicted"/>
<reference evidence="2" key="1">
    <citation type="submission" date="2022-09" db="EMBL/GenBank/DDBJ databases">
        <title>Intensive care unit water sources are persistently colonized with multi-drug resistant bacteria and are the site of extensive horizontal gene transfer of antibiotic resistance genes.</title>
        <authorList>
            <person name="Diorio-Toth L."/>
        </authorList>
    </citation>
    <scope>NUCLEOTIDE SEQUENCE</scope>
    <source>
        <strain evidence="2">GD04147</strain>
    </source>
</reference>
<sequence length="145" mass="16535">MSSAEKSFREAFERLKQGAPDLLPKNTPVSQNNVAKEAGCDPSALRKSRYPSLVAEIQHWIAEHQTESPSSERQKMLAHRRRNRSLRDQLESFKVERDQALSLLVEADATILYQAREIEYLKGRLSSLLPTAKTMDIVSRIERGE</sequence>
<feature type="compositionally biased region" description="Basic and acidic residues" evidence="1">
    <location>
        <begin position="64"/>
        <end position="75"/>
    </location>
</feature>
<dbReference type="RefSeq" id="WP_152480967.1">
    <property type="nucleotide sequence ID" value="NZ_CP078509.1"/>
</dbReference>
<comment type="caution">
    <text evidence="2">The sequence shown here is derived from an EMBL/GenBank/DDBJ whole genome shotgun (WGS) entry which is preliminary data.</text>
</comment>
<evidence type="ECO:0000313" key="3">
    <source>
        <dbReference type="Proteomes" id="UP001158076"/>
    </source>
</evidence>
<gene>
    <name evidence="2" type="ORF">N7335_06775</name>
</gene>
<protein>
    <submittedName>
        <fullName evidence="2">Uncharacterized protein</fullName>
    </submittedName>
</protein>
<evidence type="ECO:0000256" key="1">
    <source>
        <dbReference type="SAM" id="MobiDB-lite"/>
    </source>
</evidence>